<feature type="compositionally biased region" description="Polar residues" evidence="2">
    <location>
        <begin position="347"/>
        <end position="359"/>
    </location>
</feature>
<keyword evidence="5" id="KW-1185">Reference proteome</keyword>
<accession>A0A067MBV3</accession>
<dbReference type="GO" id="GO:1903373">
    <property type="term" value="P:positive regulation of endoplasmic reticulum tubular network organization"/>
    <property type="evidence" value="ECO:0007669"/>
    <property type="project" value="UniProtKB-UniRule"/>
</dbReference>
<evidence type="ECO:0000313" key="5">
    <source>
        <dbReference type="Proteomes" id="UP000027195"/>
    </source>
</evidence>
<comment type="function">
    <text evidence="1">Plays a role in determining ER morphology.</text>
</comment>
<keyword evidence="1" id="KW-1133">Transmembrane helix</keyword>
<feature type="region of interest" description="Disordered" evidence="2">
    <location>
        <begin position="294"/>
        <end position="366"/>
    </location>
</feature>
<proteinExistence type="inferred from homology"/>
<sequence length="366" mass="41460">MGLLSFFSKKPQADEDYEQILADISKEIQTRQTRLNEIRLRERRTTLKVTLYTLGIWIFYFVAWWRLWIPRWTLFTERTAAHAEIERLVKGVPVVLGPLATLFIRRIVQIWYSSKGDTEEKSLKKLHTDQRAKIEEIKKKTNFYSTRNLIERYDVPGSAPSTPQQTPARPNPPGTSLRQRLPPGAQQPAKVNSPLGQTPMRPVNGHASELPGTPSGLLPPPPQPQLPQQKQWYDKLADALLGDDPAALNMSDARMQYALICENCFLHNGLAREGEFEEIQYICPKCGHFNPSRRAKKEKLLRRSDSPEGRPQLPPSPHTPTPSAPTRPPKTPEPRPHPARDAPQPDAPTSQEDAANRTSEGMDVDE</sequence>
<dbReference type="PANTHER" id="PTHR22166">
    <property type="entry name" value="ENDOPLASMIC RETICULUM JUNCTION FORMATION PROTEIN LUNAPARK"/>
    <property type="match status" value="1"/>
</dbReference>
<evidence type="ECO:0000313" key="4">
    <source>
        <dbReference type="EMBL" id="KDQ12175.1"/>
    </source>
</evidence>
<keyword evidence="1" id="KW-0863">Zinc-finger</keyword>
<organism evidence="4 5">
    <name type="scientific">Botryobasidium botryosum (strain FD-172 SS1)</name>
    <dbReference type="NCBI Taxonomy" id="930990"/>
    <lineage>
        <taxon>Eukaryota</taxon>
        <taxon>Fungi</taxon>
        <taxon>Dikarya</taxon>
        <taxon>Basidiomycota</taxon>
        <taxon>Agaricomycotina</taxon>
        <taxon>Agaricomycetes</taxon>
        <taxon>Cantharellales</taxon>
        <taxon>Botryobasidiaceae</taxon>
        <taxon>Botryobasidium</taxon>
    </lineage>
</organism>
<feature type="compositionally biased region" description="Pro residues" evidence="2">
    <location>
        <begin position="312"/>
        <end position="329"/>
    </location>
</feature>
<dbReference type="GO" id="GO:0071788">
    <property type="term" value="P:endoplasmic reticulum tubular network maintenance"/>
    <property type="evidence" value="ECO:0007669"/>
    <property type="project" value="UniProtKB-UniRule"/>
</dbReference>
<dbReference type="InParanoid" id="A0A067MBV3"/>
<protein>
    <recommendedName>
        <fullName evidence="1">Endoplasmic reticulum junction formation protein lunapark</fullName>
    </recommendedName>
</protein>
<comment type="caution">
    <text evidence="1">Lacks conserved residue(s) required for the propagation of feature annotation.</text>
</comment>
<dbReference type="HOGENOM" id="CLU_043850_1_0_1"/>
<dbReference type="GO" id="GO:0098826">
    <property type="term" value="C:endoplasmic reticulum tubular network membrane"/>
    <property type="evidence" value="ECO:0007669"/>
    <property type="project" value="UniProtKB-UniRule"/>
</dbReference>
<comment type="similarity">
    <text evidence="1">Belongs to the lunapark family.</text>
</comment>
<keyword evidence="1" id="KW-0812">Transmembrane</keyword>
<keyword evidence="1" id="KW-0256">Endoplasmic reticulum</keyword>
<evidence type="ECO:0000256" key="1">
    <source>
        <dbReference type="RuleBase" id="RU367073"/>
    </source>
</evidence>
<dbReference type="InterPro" id="IPR040115">
    <property type="entry name" value="Lnp"/>
</dbReference>
<feature type="compositionally biased region" description="Polar residues" evidence="2">
    <location>
        <begin position="159"/>
        <end position="178"/>
    </location>
</feature>
<name>A0A067MBV3_BOTB1</name>
<dbReference type="GO" id="GO:0008270">
    <property type="term" value="F:zinc ion binding"/>
    <property type="evidence" value="ECO:0007669"/>
    <property type="project" value="UniProtKB-KW"/>
</dbReference>
<dbReference type="Proteomes" id="UP000027195">
    <property type="component" value="Unassembled WGS sequence"/>
</dbReference>
<evidence type="ECO:0000256" key="2">
    <source>
        <dbReference type="SAM" id="MobiDB-lite"/>
    </source>
</evidence>
<feature type="transmembrane region" description="Helical" evidence="1">
    <location>
        <begin position="49"/>
        <end position="68"/>
    </location>
</feature>
<feature type="compositionally biased region" description="Basic and acidic residues" evidence="2">
    <location>
        <begin position="330"/>
        <end position="340"/>
    </location>
</feature>
<keyword evidence="1" id="KW-0862">Zinc</keyword>
<keyword evidence="1" id="KW-0479">Metal-binding</keyword>
<dbReference type="FunCoup" id="A0A067MBV3">
    <property type="interactions" value="65"/>
</dbReference>
<dbReference type="Pfam" id="PF10058">
    <property type="entry name" value="Zn_ribbon_10"/>
    <property type="match status" value="1"/>
</dbReference>
<gene>
    <name evidence="4" type="ORF">BOTBODRAFT_34781</name>
</gene>
<dbReference type="AlphaFoldDB" id="A0A067MBV3"/>
<keyword evidence="1" id="KW-0472">Membrane</keyword>
<comment type="domain">
    <text evidence="1">The C4-type zinc finger motif is necessary both for its ER three-way tubular junction localization and formation.</text>
</comment>
<dbReference type="OrthoDB" id="1725934at2759"/>
<feature type="domain" description="Lunapark zinc ribbon" evidence="3">
    <location>
        <begin position="232"/>
        <end position="290"/>
    </location>
</feature>
<comment type="subcellular location">
    <subcellularLocation>
        <location evidence="1">Endoplasmic reticulum membrane</location>
        <topology evidence="1">Multi-pass membrane protein</topology>
    </subcellularLocation>
</comment>
<reference evidence="5" key="1">
    <citation type="journal article" date="2014" name="Proc. Natl. Acad. Sci. U.S.A.">
        <title>Extensive sampling of basidiomycete genomes demonstrates inadequacy of the white-rot/brown-rot paradigm for wood decay fungi.</title>
        <authorList>
            <person name="Riley R."/>
            <person name="Salamov A.A."/>
            <person name="Brown D.W."/>
            <person name="Nagy L.G."/>
            <person name="Floudas D."/>
            <person name="Held B.W."/>
            <person name="Levasseur A."/>
            <person name="Lombard V."/>
            <person name="Morin E."/>
            <person name="Otillar R."/>
            <person name="Lindquist E.A."/>
            <person name="Sun H."/>
            <person name="LaButti K.M."/>
            <person name="Schmutz J."/>
            <person name="Jabbour D."/>
            <person name="Luo H."/>
            <person name="Baker S.E."/>
            <person name="Pisabarro A.G."/>
            <person name="Walton J.D."/>
            <person name="Blanchette R.A."/>
            <person name="Henrissat B."/>
            <person name="Martin F."/>
            <person name="Cullen D."/>
            <person name="Hibbett D.S."/>
            <person name="Grigoriev I.V."/>
        </authorList>
    </citation>
    <scope>NUCLEOTIDE SEQUENCE [LARGE SCALE GENOMIC DNA]</scope>
    <source>
        <strain evidence="5">FD-172 SS1</strain>
    </source>
</reference>
<dbReference type="PANTHER" id="PTHR22166:SF12">
    <property type="entry name" value="ENDOPLASMIC RETICULUM JUNCTION FORMATION PROTEIN LUNAPARK"/>
    <property type="match status" value="1"/>
</dbReference>
<feature type="region of interest" description="Disordered" evidence="2">
    <location>
        <begin position="154"/>
        <end position="229"/>
    </location>
</feature>
<dbReference type="EMBL" id="KL198052">
    <property type="protein sequence ID" value="KDQ12175.1"/>
    <property type="molecule type" value="Genomic_DNA"/>
</dbReference>
<dbReference type="InterPro" id="IPR019273">
    <property type="entry name" value="Lunapark_Znf"/>
</dbReference>
<evidence type="ECO:0000259" key="3">
    <source>
        <dbReference type="Pfam" id="PF10058"/>
    </source>
</evidence>